<comment type="caution">
    <text evidence="3">The sequence shown here is derived from an EMBL/GenBank/DDBJ whole genome shotgun (WGS) entry which is preliminary data.</text>
</comment>
<dbReference type="Gene3D" id="2.90.10.10">
    <property type="entry name" value="Bulb-type lectin domain"/>
    <property type="match status" value="2"/>
</dbReference>
<feature type="signal peptide" evidence="1">
    <location>
        <begin position="1"/>
        <end position="32"/>
    </location>
</feature>
<keyword evidence="4" id="KW-1185">Reference proteome</keyword>
<evidence type="ECO:0000313" key="3">
    <source>
        <dbReference type="EMBL" id="MBB4928484.1"/>
    </source>
</evidence>
<feature type="chain" id="PRO_5031189519" description="Bulb-type lectin domain-containing protein" evidence="1">
    <location>
        <begin position="33"/>
        <end position="182"/>
    </location>
</feature>
<dbReference type="PROSITE" id="PS50927">
    <property type="entry name" value="BULB_LECTIN"/>
    <property type="match status" value="1"/>
</dbReference>
<dbReference type="InterPro" id="IPR001480">
    <property type="entry name" value="Bulb-type_lectin_dom"/>
</dbReference>
<dbReference type="RefSeq" id="WP_184945902.1">
    <property type="nucleotide sequence ID" value="NZ_JACHJV010000003.1"/>
</dbReference>
<dbReference type="SMART" id="SM00108">
    <property type="entry name" value="B_lectin"/>
    <property type="match status" value="1"/>
</dbReference>
<evidence type="ECO:0000256" key="1">
    <source>
        <dbReference type="SAM" id="SignalP"/>
    </source>
</evidence>
<organism evidence="3 4">
    <name type="scientific">Kitasatospora kifunensis</name>
    <name type="common">Streptomyces kifunensis</name>
    <dbReference type="NCBI Taxonomy" id="58351"/>
    <lineage>
        <taxon>Bacteria</taxon>
        <taxon>Bacillati</taxon>
        <taxon>Actinomycetota</taxon>
        <taxon>Actinomycetes</taxon>
        <taxon>Kitasatosporales</taxon>
        <taxon>Streptomycetaceae</taxon>
        <taxon>Kitasatospora</taxon>
    </lineage>
</organism>
<accession>A0A7W7W077</accession>
<proteinExistence type="predicted"/>
<sequence length="182" mass="18379">MPLRQALSAARVATALAAVAVAALAVPGTATASTKAPVLSLTSQNLHAAPAAVHPDAFTNCTVSTSGNIAITPGTSLGEGVNLCSGSYELAMQTDGNLVVYGPTGAALWYSGTANSATTVADMQTDGNFVVYSGSNALWNSRTGGNPGAYVCFQTDGNLVVYRSSGTGQYTCNGGYLWDSQS</sequence>
<dbReference type="EMBL" id="JACHJV010000003">
    <property type="protein sequence ID" value="MBB4928484.1"/>
    <property type="molecule type" value="Genomic_DNA"/>
</dbReference>
<gene>
    <name evidence="3" type="ORF">FHR34_007581</name>
</gene>
<dbReference type="SUPFAM" id="SSF51110">
    <property type="entry name" value="alpha-D-mannose-specific plant lectins"/>
    <property type="match status" value="1"/>
</dbReference>
<dbReference type="InterPro" id="IPR036426">
    <property type="entry name" value="Bulb-type_lectin_dom_sf"/>
</dbReference>
<evidence type="ECO:0000259" key="2">
    <source>
        <dbReference type="PROSITE" id="PS50927"/>
    </source>
</evidence>
<name>A0A7W7W077_KITKI</name>
<evidence type="ECO:0000313" key="4">
    <source>
        <dbReference type="Proteomes" id="UP000540506"/>
    </source>
</evidence>
<keyword evidence="1" id="KW-0732">Signal</keyword>
<feature type="domain" description="Bulb-type lectin" evidence="2">
    <location>
        <begin position="68"/>
        <end position="174"/>
    </location>
</feature>
<dbReference type="Proteomes" id="UP000540506">
    <property type="component" value="Unassembled WGS sequence"/>
</dbReference>
<reference evidence="3 4" key="1">
    <citation type="submission" date="2020-08" db="EMBL/GenBank/DDBJ databases">
        <title>Sequencing the genomes of 1000 actinobacteria strains.</title>
        <authorList>
            <person name="Klenk H.-P."/>
        </authorList>
    </citation>
    <scope>NUCLEOTIDE SEQUENCE [LARGE SCALE GENOMIC DNA]</scope>
    <source>
        <strain evidence="3 4">DSM 41654</strain>
    </source>
</reference>
<protein>
    <recommendedName>
        <fullName evidence="2">Bulb-type lectin domain-containing protein</fullName>
    </recommendedName>
</protein>
<dbReference type="AlphaFoldDB" id="A0A7W7W077"/>